<name>A0A075DXL3_9CAUD</name>
<dbReference type="RefSeq" id="YP_009103232.1">
    <property type="nucleotide sequence ID" value="NC_025457.1"/>
</dbReference>
<dbReference type="EMBL" id="KJ473423">
    <property type="protein sequence ID" value="AHY26792.1"/>
    <property type="molecule type" value="Genomic_DNA"/>
</dbReference>
<dbReference type="GeneID" id="22112153"/>
<dbReference type="Pfam" id="PF23835">
    <property type="entry name" value="DUF7205"/>
    <property type="match status" value="1"/>
</dbReference>
<sequence length="60" mass="6561">MLNVDAFGNEVNEGDSVVCVVHERYGSTRNILVAGSIVKLNKRTATIDIGKPDYIIRPSD</sequence>
<dbReference type="Proteomes" id="UP000028860">
    <property type="component" value="Segment"/>
</dbReference>
<keyword evidence="2" id="KW-1185">Reference proteome</keyword>
<dbReference type="InterPro" id="IPR055629">
    <property type="entry name" value="DUF7205"/>
</dbReference>
<dbReference type="KEGG" id="vg:22112153"/>
<protein>
    <submittedName>
        <fullName evidence="1">Uncharacterized protein</fullName>
    </submittedName>
</protein>
<evidence type="ECO:0000313" key="2">
    <source>
        <dbReference type="Proteomes" id="UP000028860"/>
    </source>
</evidence>
<organism evidence="1 2">
    <name type="scientific">Acinetobacter phage vB_AbaP_Acibel007</name>
    <dbReference type="NCBI Taxonomy" id="1481187"/>
    <lineage>
        <taxon>Viruses</taxon>
        <taxon>Duplodnaviria</taxon>
        <taxon>Heunggongvirae</taxon>
        <taxon>Uroviricota</taxon>
        <taxon>Caudoviricetes</taxon>
        <taxon>Autographivirales</taxon>
        <taxon>Autoscriptoviridae</taxon>
        <taxon>Beijerinckvirinae</taxon>
        <taxon>Daemvirus</taxon>
        <taxon>Daemvirus acibel007</taxon>
    </lineage>
</organism>
<reference evidence="1 2" key="1">
    <citation type="journal article" date="2014" name="PLoS ONE">
        <title>Characterization of Newly Isolated Lytic Bacteriophages Active against Acinetobacter baumannii.</title>
        <authorList>
            <person name="Merabishvili M."/>
            <person name="Vandenheuvel D."/>
            <person name="Kropinski A.M."/>
            <person name="Mast J."/>
            <person name="De Vos D."/>
            <person name="Verbeken G."/>
            <person name="Noben J.P."/>
            <person name="Lavigne R."/>
            <person name="Vaneechoutte M."/>
            <person name="Pirnay J.P."/>
        </authorList>
    </citation>
    <scope>NUCLEOTIDE SEQUENCE [LARGE SCALE GENOMIC DNA]</scope>
</reference>
<gene>
    <name evidence="1" type="ORF">vB_AbaP_Acibel007_21</name>
</gene>
<accession>A0A075DXL3</accession>
<proteinExistence type="predicted"/>
<evidence type="ECO:0000313" key="1">
    <source>
        <dbReference type="EMBL" id="AHY26792.1"/>
    </source>
</evidence>